<keyword evidence="4" id="KW-1185">Reference proteome</keyword>
<feature type="region of interest" description="Disordered" evidence="2">
    <location>
        <begin position="575"/>
        <end position="612"/>
    </location>
</feature>
<evidence type="ECO:0000313" key="5">
    <source>
        <dbReference type="RefSeq" id="XP_072818847.1"/>
    </source>
</evidence>
<proteinExistence type="inferred from homology"/>
<sequence length="1131" mass="118076">MASDGAAPLAGPDITVKPGAALAPFAALPFPQSAPGPPAQPPWGLPSRAPAPLAFSPGNPLVLSAFPSSLLVTGDGGPGPSGAGAGAGKVIVKVKTEAGPAESSQTQNFILTQTALNWIASGAPCGGPEGPAPGFLTASNVKTLLPAQAVGVTPEGLPGLPAQAPPPAAQLAPTASPEKAWPGPHGAPEEGGPAAARSEPSLGDLSYASKGVYENFRRWQHYKALARRHLPQSPDAEALSCFLIPVLRSLARRKPTMTLEEGLPRAVQEWERTSNFDRMTFYEMAEKFMEFETEEEMQIQNTQLMNGLQGLPPAAPLKPDPPGPLAPEVCQQPVYIPKKAASKARAPRRRQRKTQRPPAPEAPKEIPAEAVKEYSDIMEELVASHLAPEESDGKQEEEEGQLQEEGLYPDAGLLSYIDELCSQEVFVSKVEAVIHPQFLADLLSPEQQRDPLALTEELEQEEGLSLAQLVQKRLLALEEEDAEAPPSCSGTQLDSSPSVSDEDEEGGGRLRPSPGPRVAGGTIRLGKAASPGKRAREVPGGQERALGGLRRLCRDGNPLPSPSGWDLQLELAAPQGTRGPLGRERRGSGKVTGQISSHVDDHLGGAGSPGRSLVADRASEALPLCWQEGPQLEIVPHLDVGLSELTPLQGQGLGKQALGLQTGQQIGNLGAAPQEEPLAVPQEGSPGAMWGDDRDPPTVQSYDQDPSPRAAGDRDVAGASLSPGLWLSNVIDTVGLELPLQIEEVIESFHDGECVTEHQRGCQALGPRSSISLGPGETTAPGGVGSSAVPCGSTDAPLALEKTNYCSLLGPLRANSSASQPKVNRGQSPETIQDPSDLWAGACPPLLESSIDASTRGASKEAPLPASQGNILILGPQGTSSFPKASPEAGGRDSSISPLVEATKCGNTLSVRDACGLQLGAAEDACPLGFHPYDPQGEAREDTDLSEPKDLASLPANRESYAHRTPKSTPPPQGLRSASPRRGTRDALIVREAPPVSGTGSSADGAKGEEEDEELSNFAYLLASKLSLSPRRGHGSASGLLSGGRRGHRAPPSPTPEARGLGQPPNPVAKSGKQAVVGGPAPAEKKPFSGADLGAPGEKPLALGAVRASQPRKRRRDSFVTGRRKKQRRSQ</sequence>
<accession>A0ABM5DD63</accession>
<evidence type="ECO:0000256" key="1">
    <source>
        <dbReference type="ARBA" id="ARBA00010586"/>
    </source>
</evidence>
<feature type="region of interest" description="Disordered" evidence="2">
    <location>
        <begin position="480"/>
        <end position="540"/>
    </location>
</feature>
<feature type="compositionally biased region" description="Pro residues" evidence="2">
    <location>
        <begin position="313"/>
        <end position="325"/>
    </location>
</feature>
<dbReference type="Pfam" id="PF12881">
    <property type="entry name" value="NUT"/>
    <property type="match status" value="2"/>
</dbReference>
<gene>
    <name evidence="5" type="primary">NUTM1</name>
</gene>
<feature type="region of interest" description="Disordered" evidence="2">
    <location>
        <begin position="1026"/>
        <end position="1131"/>
    </location>
</feature>
<dbReference type="GeneID" id="102532510"/>
<evidence type="ECO:0000259" key="3">
    <source>
        <dbReference type="Pfam" id="PF12881"/>
    </source>
</evidence>
<dbReference type="InterPro" id="IPR024309">
    <property type="entry name" value="NUT_N"/>
</dbReference>
<organism evidence="4 5">
    <name type="scientific">Vicugna pacos</name>
    <name type="common">Alpaca</name>
    <name type="synonym">Lama pacos</name>
    <dbReference type="NCBI Taxonomy" id="30538"/>
    <lineage>
        <taxon>Eukaryota</taxon>
        <taxon>Metazoa</taxon>
        <taxon>Chordata</taxon>
        <taxon>Craniata</taxon>
        <taxon>Vertebrata</taxon>
        <taxon>Euteleostomi</taxon>
        <taxon>Mammalia</taxon>
        <taxon>Eutheria</taxon>
        <taxon>Laurasiatheria</taxon>
        <taxon>Artiodactyla</taxon>
        <taxon>Tylopoda</taxon>
        <taxon>Camelidae</taxon>
        <taxon>Vicugna</taxon>
    </lineage>
</organism>
<feature type="region of interest" description="Disordered" evidence="2">
    <location>
        <begin position="932"/>
        <end position="1014"/>
    </location>
</feature>
<dbReference type="PANTHER" id="PTHR22879:SF13">
    <property type="entry name" value="NUT FAMILY MEMBER 1"/>
    <property type="match status" value="1"/>
</dbReference>
<feature type="compositionally biased region" description="Low complexity" evidence="2">
    <location>
        <begin position="182"/>
        <end position="196"/>
    </location>
</feature>
<feature type="compositionally biased region" description="Basic residues" evidence="2">
    <location>
        <begin position="340"/>
        <end position="355"/>
    </location>
</feature>
<feature type="region of interest" description="Disordered" evidence="2">
    <location>
        <begin position="673"/>
        <end position="717"/>
    </location>
</feature>
<feature type="region of interest" description="Disordered" evidence="2">
    <location>
        <begin position="815"/>
        <end position="839"/>
    </location>
</feature>
<feature type="compositionally biased region" description="Basic and acidic residues" evidence="2">
    <location>
        <begin position="937"/>
        <end position="950"/>
    </location>
</feature>
<comment type="similarity">
    <text evidence="1">Belongs to the NUT family.</text>
</comment>
<evidence type="ECO:0000256" key="2">
    <source>
        <dbReference type="SAM" id="MobiDB-lite"/>
    </source>
</evidence>
<feature type="region of interest" description="Disordered" evidence="2">
    <location>
        <begin position="869"/>
        <end position="895"/>
    </location>
</feature>
<feature type="domain" description="Nuclear Testis protein N-terminal" evidence="3">
    <location>
        <begin position="911"/>
        <end position="1128"/>
    </location>
</feature>
<evidence type="ECO:0000313" key="4">
    <source>
        <dbReference type="Proteomes" id="UP001652581"/>
    </source>
</evidence>
<dbReference type="RefSeq" id="XP_072818847.1">
    <property type="nucleotide sequence ID" value="XM_072962746.1"/>
</dbReference>
<protein>
    <submittedName>
        <fullName evidence="5">NUT family member 1</fullName>
    </submittedName>
</protein>
<feature type="region of interest" description="Disordered" evidence="2">
    <location>
        <begin position="308"/>
        <end position="367"/>
    </location>
</feature>
<dbReference type="PANTHER" id="PTHR22879">
    <property type="entry name" value="NUT FAMILY MEMBER 1"/>
    <property type="match status" value="1"/>
</dbReference>
<reference evidence="5" key="1">
    <citation type="submission" date="2025-08" db="UniProtKB">
        <authorList>
            <consortium name="RefSeq"/>
        </authorList>
    </citation>
    <scope>IDENTIFICATION</scope>
</reference>
<feature type="compositionally biased region" description="Basic residues" evidence="2">
    <location>
        <begin position="1110"/>
        <end position="1131"/>
    </location>
</feature>
<dbReference type="InterPro" id="IPR024310">
    <property type="entry name" value="NUT"/>
</dbReference>
<feature type="region of interest" description="Disordered" evidence="2">
    <location>
        <begin position="766"/>
        <end position="786"/>
    </location>
</feature>
<dbReference type="Proteomes" id="UP001652581">
    <property type="component" value="Chromosome 6"/>
</dbReference>
<feature type="compositionally biased region" description="Polar residues" evidence="2">
    <location>
        <begin position="815"/>
        <end position="834"/>
    </location>
</feature>
<feature type="domain" description="Nuclear Testis protein N-terminal" evidence="3">
    <location>
        <begin position="14"/>
        <end position="504"/>
    </location>
</feature>
<feature type="region of interest" description="Disordered" evidence="2">
    <location>
        <begin position="156"/>
        <end position="201"/>
    </location>
</feature>
<name>A0ABM5DD63_VICPA</name>